<dbReference type="InterPro" id="IPR040178">
    <property type="entry name" value="RNF220_RING"/>
</dbReference>
<reference evidence="21 22" key="1">
    <citation type="journal article" date="2009" name="Science">
        <title>Genome sequence, comparative analysis, and population genetics of the domestic horse.</title>
        <authorList>
            <consortium name="Broad Institute Genome Sequencing Platform"/>
            <consortium name="Broad Institute Whole Genome Assembly Team"/>
            <person name="Wade C.M."/>
            <person name="Giulotto E."/>
            <person name="Sigurdsson S."/>
            <person name="Zoli M."/>
            <person name="Gnerre S."/>
            <person name="Imsland F."/>
            <person name="Lear T.L."/>
            <person name="Adelson D.L."/>
            <person name="Bailey E."/>
            <person name="Bellone R.R."/>
            <person name="Bloecker H."/>
            <person name="Distl O."/>
            <person name="Edgar R.C."/>
            <person name="Garber M."/>
            <person name="Leeb T."/>
            <person name="Mauceli E."/>
            <person name="MacLeod J.N."/>
            <person name="Penedo M.C.T."/>
            <person name="Raison J.M."/>
            <person name="Sharpe T."/>
            <person name="Vogel J."/>
            <person name="Andersson L."/>
            <person name="Antczak D.F."/>
            <person name="Biagi T."/>
            <person name="Binns M.M."/>
            <person name="Chowdhary B.P."/>
            <person name="Coleman S.J."/>
            <person name="Della Valle G."/>
            <person name="Fryc S."/>
            <person name="Guerin G."/>
            <person name="Hasegawa T."/>
            <person name="Hill E.W."/>
            <person name="Jurka J."/>
            <person name="Kiialainen A."/>
            <person name="Lindgren G."/>
            <person name="Liu J."/>
            <person name="Magnani E."/>
            <person name="Mickelson J.R."/>
            <person name="Murray J."/>
            <person name="Nergadze S.G."/>
            <person name="Onofrio R."/>
            <person name="Pedroni S."/>
            <person name="Piras M.F."/>
            <person name="Raudsepp T."/>
            <person name="Rocchi M."/>
            <person name="Roeed K.H."/>
            <person name="Ryder O.A."/>
            <person name="Searle S."/>
            <person name="Skow L."/>
            <person name="Swinburne J.E."/>
            <person name="Syvaenen A.C."/>
            <person name="Tozaki T."/>
            <person name="Valberg S.J."/>
            <person name="Vaudin M."/>
            <person name="White J.R."/>
            <person name="Zody M.C."/>
            <person name="Lander E.S."/>
            <person name="Lindblad-Toh K."/>
        </authorList>
    </citation>
    <scope>NUCLEOTIDE SEQUENCE [LARGE SCALE GENOMIC DNA]</scope>
    <source>
        <strain evidence="21 22">Thoroughbred</strain>
    </source>
</reference>
<dbReference type="GO" id="GO:0005737">
    <property type="term" value="C:cytoplasm"/>
    <property type="evidence" value="ECO:0007669"/>
    <property type="project" value="UniProtKB-SubCell"/>
</dbReference>
<reference evidence="21" key="3">
    <citation type="submission" date="2025-09" db="UniProtKB">
        <authorList>
            <consortium name="Ensembl"/>
        </authorList>
    </citation>
    <scope>IDENTIFICATION</scope>
    <source>
        <strain evidence="21">Thoroughbred</strain>
    </source>
</reference>
<evidence type="ECO:0000256" key="17">
    <source>
        <dbReference type="ARBA" id="ARBA00079756"/>
    </source>
</evidence>
<dbReference type="InterPro" id="IPR001841">
    <property type="entry name" value="Znf_RING"/>
</dbReference>
<comment type="subunit">
    <text evidence="15">Interacts with SIN3B. Interacts with CTNNB1 (via Armadillo repeats 2-8). Interacts with USP7 (via MATH domain).</text>
</comment>
<evidence type="ECO:0000256" key="19">
    <source>
        <dbReference type="PROSITE-ProRule" id="PRU00175"/>
    </source>
</evidence>
<evidence type="ECO:0000313" key="21">
    <source>
        <dbReference type="Ensembl" id="ENSECAP00000084991.1"/>
    </source>
</evidence>
<accession>A0A9L0TCY9</accession>
<evidence type="ECO:0000256" key="3">
    <source>
        <dbReference type="ARBA" id="ARBA00004906"/>
    </source>
</evidence>
<dbReference type="PANTHER" id="PTHR13459">
    <property type="entry name" value="E3 UBIQUITIN-PROTEIN LIGASE RNF220 ISOFORM X1"/>
    <property type="match status" value="1"/>
</dbReference>
<dbReference type="CDD" id="cd16563">
    <property type="entry name" value="RING-HC_RNF220"/>
    <property type="match status" value="1"/>
</dbReference>
<evidence type="ECO:0000256" key="12">
    <source>
        <dbReference type="ARBA" id="ARBA00022833"/>
    </source>
</evidence>
<evidence type="ECO:0000256" key="16">
    <source>
        <dbReference type="ARBA" id="ARBA00067773"/>
    </source>
</evidence>
<keyword evidence="11" id="KW-0833">Ubl conjugation pathway</keyword>
<dbReference type="Gene3D" id="3.30.40.10">
    <property type="entry name" value="Zinc/RING finger domain, C3HC4 (zinc finger)"/>
    <property type="match status" value="1"/>
</dbReference>
<protein>
    <recommendedName>
        <fullName evidence="16">E3 ubiquitin-protein ligase RNF220</fullName>
        <ecNumber evidence="4">2.3.2.27</ecNumber>
    </recommendedName>
    <alternativeName>
        <fullName evidence="18">RING finger protein 220</fullName>
    </alternativeName>
    <alternativeName>
        <fullName evidence="17">RING-type E3 ubiquitin transferase RNF220</fullName>
    </alternativeName>
</protein>
<sequence length="220" mass="24470">MAYCKLGSIVLDHHARYTEADVIPCTGEEPGEAKEREALRGAVLKQVWAQAWVGGVKGWEALRQGSTQYPSSGLSCLPSGLTVFFLLPFPSGGPPSTRITPEFSKWASDEMPSTSNGESSKQEAMQKTCKNSDIEKITEDSAVTTFEALKARVRELERQLSRGDRYKCLICMDSYSMPLTSIQCWHVHCEECWLRTLGAKKLCPQCNTITAPGDLRRIYL</sequence>
<dbReference type="Proteomes" id="UP000002281">
    <property type="component" value="Chromosome 2"/>
</dbReference>
<keyword evidence="6" id="KW-1017">Isopeptide bond</keyword>
<dbReference type="GO" id="GO:0061630">
    <property type="term" value="F:ubiquitin protein ligase activity"/>
    <property type="evidence" value="ECO:0007669"/>
    <property type="project" value="UniProtKB-EC"/>
</dbReference>
<dbReference type="PANTHER" id="PTHR13459:SF3">
    <property type="entry name" value="E3 UBIQUITIN-PROTEIN LIGASE RNF220"/>
    <property type="match status" value="1"/>
</dbReference>
<proteinExistence type="predicted"/>
<dbReference type="EC" id="2.3.2.27" evidence="4"/>
<comment type="subcellular location">
    <subcellularLocation>
        <location evidence="2">Cytoplasm</location>
    </subcellularLocation>
</comment>
<comment type="catalytic activity">
    <reaction evidence="1">
        <text>S-ubiquitinyl-[E2 ubiquitin-conjugating enzyme]-L-cysteine + [acceptor protein]-L-lysine = [E2 ubiquitin-conjugating enzyme]-L-cysteine + N(6)-ubiquitinyl-[acceptor protein]-L-lysine.</text>
        <dbReference type="EC" id="2.3.2.27"/>
    </reaction>
</comment>
<dbReference type="Ensembl" id="ENSECAT00000143209.1">
    <property type="protein sequence ID" value="ENSECAP00000084991.1"/>
    <property type="gene ID" value="ENSECAG00000052399.1"/>
</dbReference>
<dbReference type="InterPro" id="IPR052443">
    <property type="entry name" value="E3_ubiq-ligase_RNF220-like"/>
</dbReference>
<keyword evidence="14" id="KW-0175">Coiled coil</keyword>
<keyword evidence="5" id="KW-0963">Cytoplasm</keyword>
<evidence type="ECO:0000256" key="6">
    <source>
        <dbReference type="ARBA" id="ARBA00022499"/>
    </source>
</evidence>
<dbReference type="AlphaFoldDB" id="A0A9L0TCY9"/>
<dbReference type="InterPro" id="IPR013083">
    <property type="entry name" value="Znf_RING/FYVE/PHD"/>
</dbReference>
<reference evidence="21" key="2">
    <citation type="submission" date="2025-08" db="UniProtKB">
        <authorList>
            <consortium name="Ensembl"/>
        </authorList>
    </citation>
    <scope>IDENTIFICATION</scope>
    <source>
        <strain evidence="21">Thoroughbred</strain>
    </source>
</reference>
<comment type="pathway">
    <text evidence="3">Protein modification; protein ubiquitination.</text>
</comment>
<evidence type="ECO:0000256" key="2">
    <source>
        <dbReference type="ARBA" id="ARBA00004496"/>
    </source>
</evidence>
<evidence type="ECO:0000256" key="14">
    <source>
        <dbReference type="ARBA" id="ARBA00023054"/>
    </source>
</evidence>
<evidence type="ECO:0000259" key="20">
    <source>
        <dbReference type="PROSITE" id="PS50089"/>
    </source>
</evidence>
<dbReference type="Pfam" id="PF13923">
    <property type="entry name" value="zf-C3HC4_2"/>
    <property type="match status" value="1"/>
</dbReference>
<evidence type="ECO:0000256" key="15">
    <source>
        <dbReference type="ARBA" id="ARBA00063526"/>
    </source>
</evidence>
<evidence type="ECO:0000256" key="13">
    <source>
        <dbReference type="ARBA" id="ARBA00022843"/>
    </source>
</evidence>
<keyword evidence="7" id="KW-0597">Phosphoprotein</keyword>
<evidence type="ECO:0000256" key="11">
    <source>
        <dbReference type="ARBA" id="ARBA00022786"/>
    </source>
</evidence>
<dbReference type="GO" id="GO:0006513">
    <property type="term" value="P:protein monoubiquitination"/>
    <property type="evidence" value="ECO:0007669"/>
    <property type="project" value="UniProtKB-ARBA"/>
</dbReference>
<feature type="domain" description="RING-type" evidence="20">
    <location>
        <begin position="168"/>
        <end position="207"/>
    </location>
</feature>
<evidence type="ECO:0000256" key="8">
    <source>
        <dbReference type="ARBA" id="ARBA00022679"/>
    </source>
</evidence>
<evidence type="ECO:0000256" key="7">
    <source>
        <dbReference type="ARBA" id="ARBA00022553"/>
    </source>
</evidence>
<dbReference type="GeneTree" id="ENSGT00390000016573"/>
<keyword evidence="22" id="KW-1185">Reference proteome</keyword>
<organism evidence="21 22">
    <name type="scientific">Equus caballus</name>
    <name type="common">Horse</name>
    <dbReference type="NCBI Taxonomy" id="9796"/>
    <lineage>
        <taxon>Eukaryota</taxon>
        <taxon>Metazoa</taxon>
        <taxon>Chordata</taxon>
        <taxon>Craniata</taxon>
        <taxon>Vertebrata</taxon>
        <taxon>Euteleostomi</taxon>
        <taxon>Mammalia</taxon>
        <taxon>Eutheria</taxon>
        <taxon>Laurasiatheria</taxon>
        <taxon>Perissodactyla</taxon>
        <taxon>Equidae</taxon>
        <taxon>Equus</taxon>
    </lineage>
</organism>
<evidence type="ECO:0000256" key="4">
    <source>
        <dbReference type="ARBA" id="ARBA00012483"/>
    </source>
</evidence>
<evidence type="ECO:0000256" key="9">
    <source>
        <dbReference type="ARBA" id="ARBA00022723"/>
    </source>
</evidence>
<keyword evidence="12" id="KW-0862">Zinc</keyword>
<evidence type="ECO:0000256" key="5">
    <source>
        <dbReference type="ARBA" id="ARBA00022490"/>
    </source>
</evidence>
<dbReference type="SUPFAM" id="SSF57850">
    <property type="entry name" value="RING/U-box"/>
    <property type="match status" value="1"/>
</dbReference>
<keyword evidence="10 19" id="KW-0863">Zinc-finger</keyword>
<evidence type="ECO:0000256" key="1">
    <source>
        <dbReference type="ARBA" id="ARBA00000900"/>
    </source>
</evidence>
<keyword evidence="13" id="KW-0832">Ubl conjugation</keyword>
<keyword evidence="8" id="KW-0808">Transferase</keyword>
<dbReference type="PROSITE" id="PS50089">
    <property type="entry name" value="ZF_RING_2"/>
    <property type="match status" value="1"/>
</dbReference>
<keyword evidence="9" id="KW-0479">Metal-binding</keyword>
<name>A0A9L0TCY9_HORSE</name>
<evidence type="ECO:0000313" key="22">
    <source>
        <dbReference type="Proteomes" id="UP000002281"/>
    </source>
</evidence>
<evidence type="ECO:0000256" key="18">
    <source>
        <dbReference type="ARBA" id="ARBA00083046"/>
    </source>
</evidence>
<dbReference type="FunFam" id="3.30.40.10:FF:000195">
    <property type="entry name" value="E3 ubiquitin-protein ligase RNF220"/>
    <property type="match status" value="1"/>
</dbReference>
<dbReference type="GO" id="GO:0008270">
    <property type="term" value="F:zinc ion binding"/>
    <property type="evidence" value="ECO:0007669"/>
    <property type="project" value="UniProtKB-KW"/>
</dbReference>
<evidence type="ECO:0000256" key="10">
    <source>
        <dbReference type="ARBA" id="ARBA00022771"/>
    </source>
</evidence>